<evidence type="ECO:0000313" key="5">
    <source>
        <dbReference type="Proteomes" id="UP000181790"/>
    </source>
</evidence>
<dbReference type="Pfam" id="PF22725">
    <property type="entry name" value="GFO_IDH_MocA_C3"/>
    <property type="match status" value="1"/>
</dbReference>
<gene>
    <name evidence="4" type="ORF">BLX24_18285</name>
</gene>
<dbReference type="SUPFAM" id="SSF51735">
    <property type="entry name" value="NAD(P)-binding Rossmann-fold domains"/>
    <property type="match status" value="1"/>
</dbReference>
<dbReference type="RefSeq" id="WP_071504638.1">
    <property type="nucleotide sequence ID" value="NZ_MORL01000010.1"/>
</dbReference>
<dbReference type="PANTHER" id="PTHR43818:SF11">
    <property type="entry name" value="BCDNA.GH03377"/>
    <property type="match status" value="1"/>
</dbReference>
<evidence type="ECO:0000259" key="3">
    <source>
        <dbReference type="Pfam" id="PF22725"/>
    </source>
</evidence>
<dbReference type="InterPro" id="IPR055170">
    <property type="entry name" value="GFO_IDH_MocA-like_dom"/>
</dbReference>
<protein>
    <submittedName>
        <fullName evidence="4">Dehydrogenase</fullName>
    </submittedName>
</protein>
<comment type="caution">
    <text evidence="4">The sequence shown here is derived from an EMBL/GenBank/DDBJ whole genome shotgun (WGS) entry which is preliminary data.</text>
</comment>
<dbReference type="Gene3D" id="3.40.50.720">
    <property type="entry name" value="NAD(P)-binding Rossmann-like Domain"/>
    <property type="match status" value="1"/>
</dbReference>
<dbReference type="GO" id="GO:0000166">
    <property type="term" value="F:nucleotide binding"/>
    <property type="evidence" value="ECO:0007669"/>
    <property type="project" value="InterPro"/>
</dbReference>
<evidence type="ECO:0000259" key="2">
    <source>
        <dbReference type="Pfam" id="PF01408"/>
    </source>
</evidence>
<dbReference type="InterPro" id="IPR050463">
    <property type="entry name" value="Gfo/Idh/MocA_oxidrdct_glycsds"/>
</dbReference>
<dbReference type="InterPro" id="IPR000683">
    <property type="entry name" value="Gfo/Idh/MocA-like_OxRdtase_N"/>
</dbReference>
<evidence type="ECO:0000313" key="4">
    <source>
        <dbReference type="EMBL" id="OIN57696.1"/>
    </source>
</evidence>
<reference evidence="4 5" key="1">
    <citation type="submission" date="2016-10" db="EMBL/GenBank/DDBJ databases">
        <title>Arsenicibacter rosenii gen. nov., sp. nov., an efficient arsenic-methylating bacterium isolated from an arsenic-contaminated paddy soil.</title>
        <authorList>
            <person name="Huang K."/>
        </authorList>
    </citation>
    <scope>NUCLEOTIDE SEQUENCE [LARGE SCALE GENOMIC DNA]</scope>
    <source>
        <strain evidence="4 5">SM-1</strain>
    </source>
</reference>
<name>A0A1S2VHK7_9BACT</name>
<dbReference type="SUPFAM" id="SSF55347">
    <property type="entry name" value="Glyceraldehyde-3-phosphate dehydrogenase-like, C-terminal domain"/>
    <property type="match status" value="1"/>
</dbReference>
<keyword evidence="5" id="KW-1185">Reference proteome</keyword>
<dbReference type="AlphaFoldDB" id="A0A1S2VHK7"/>
<dbReference type="Pfam" id="PF01408">
    <property type="entry name" value="GFO_IDH_MocA"/>
    <property type="match status" value="1"/>
</dbReference>
<proteinExistence type="predicted"/>
<dbReference type="InterPro" id="IPR036291">
    <property type="entry name" value="NAD(P)-bd_dom_sf"/>
</dbReference>
<keyword evidence="1" id="KW-0560">Oxidoreductase</keyword>
<dbReference type="GO" id="GO:0016491">
    <property type="term" value="F:oxidoreductase activity"/>
    <property type="evidence" value="ECO:0007669"/>
    <property type="project" value="UniProtKB-KW"/>
</dbReference>
<dbReference type="EMBL" id="MORL01000010">
    <property type="protein sequence ID" value="OIN57696.1"/>
    <property type="molecule type" value="Genomic_DNA"/>
</dbReference>
<feature type="domain" description="GFO/IDH/MocA-like oxidoreductase" evidence="3">
    <location>
        <begin position="134"/>
        <end position="254"/>
    </location>
</feature>
<dbReference type="OrthoDB" id="9815825at2"/>
<evidence type="ECO:0000256" key="1">
    <source>
        <dbReference type="ARBA" id="ARBA00023002"/>
    </source>
</evidence>
<dbReference type="Gene3D" id="3.30.360.10">
    <property type="entry name" value="Dihydrodipicolinate Reductase, domain 2"/>
    <property type="match status" value="1"/>
</dbReference>
<sequence length="372" mass="41872">MQHEKNEFGLGVIGMGGFGLFASQHFLQIPGTRLVAIAGTNREGAKAAAERFGAVLLDSLDELVAHPDVSIVYIATPPFLHYQQALLALQAGKHVICEKPLAVTAEQGHELIRLAAAKKLLMITNLMQRYNPMFERVRQLIDNQLLGLPLHGYFENYAADEGLSAGHWFWDRSKSGGIFIEHGVHFFDLFAGWLGHGEVVAAQSVKRPGTDIEEQVNCTVVYDGGVTVNFYHGFTQPGRMDRQEMRILFERGDITLHEWVPTRINIRCLADEATTRALMDLFPGARLDVSASYGGSDRNARGRHKDMDVWQQVEISYGYDQHKMHLYGELLRQMFREQTAYLLNPETHRKITEENGLQSLLTAIEASRLARR</sequence>
<accession>A0A1S2VHK7</accession>
<dbReference type="Proteomes" id="UP000181790">
    <property type="component" value="Unassembled WGS sequence"/>
</dbReference>
<dbReference type="PANTHER" id="PTHR43818">
    <property type="entry name" value="BCDNA.GH03377"/>
    <property type="match status" value="1"/>
</dbReference>
<feature type="domain" description="Gfo/Idh/MocA-like oxidoreductase N-terminal" evidence="2">
    <location>
        <begin position="9"/>
        <end position="122"/>
    </location>
</feature>
<organism evidence="4 5">
    <name type="scientific">Arsenicibacter rosenii</name>
    <dbReference type="NCBI Taxonomy" id="1750698"/>
    <lineage>
        <taxon>Bacteria</taxon>
        <taxon>Pseudomonadati</taxon>
        <taxon>Bacteroidota</taxon>
        <taxon>Cytophagia</taxon>
        <taxon>Cytophagales</taxon>
        <taxon>Spirosomataceae</taxon>
        <taxon>Arsenicibacter</taxon>
    </lineage>
</organism>